<evidence type="ECO:0000313" key="2">
    <source>
        <dbReference type="EMBL" id="CAA9293494.1"/>
    </source>
</evidence>
<dbReference type="PANTHER" id="PTHR43649:SF32">
    <property type="entry name" value="SUGAR BINDING SECRETED PROTEIN"/>
    <property type="match status" value="1"/>
</dbReference>
<feature type="signal peptide" evidence="1">
    <location>
        <begin position="1"/>
        <end position="34"/>
    </location>
</feature>
<reference evidence="2" key="1">
    <citation type="submission" date="2020-02" db="EMBL/GenBank/DDBJ databases">
        <authorList>
            <person name="Meier V. D."/>
        </authorList>
    </citation>
    <scope>NUCLEOTIDE SEQUENCE</scope>
    <source>
        <strain evidence="2">AVDCRST_MAG41</strain>
    </source>
</reference>
<protein>
    <submittedName>
        <fullName evidence="2">ABC transporter, substrate-binding protein (Cluster 1, maltose/g3p/polyamine/iron)</fullName>
    </submittedName>
</protein>
<name>A0A6J4K217_9ACTN</name>
<keyword evidence="1" id="KW-0732">Signal</keyword>
<dbReference type="PANTHER" id="PTHR43649">
    <property type="entry name" value="ARABINOSE-BINDING PROTEIN-RELATED"/>
    <property type="match status" value="1"/>
</dbReference>
<dbReference type="Gene3D" id="3.40.190.10">
    <property type="entry name" value="Periplasmic binding protein-like II"/>
    <property type="match status" value="1"/>
</dbReference>
<sequence>MIRALRRPHRRPRRGAATLGLGLAAVLVAATACGGEDDAAAGGEGGQVNLTVSVFGNFGYEQLYREYEASHPGVKITERGTGSDLSNYTPALTKNLATGSGAGDVVALEEGIMIQFKEKAQNFVDLGQYGGNEDKANFLPWKFEGGQSADGQKLIGLGTDVGSMGMCYRRDLFQKAGLPTERDAVAKLWPDWDAYTTVGKQFVGKNTGAKWFDAASNTYNTILVQEAGKSPGYTYFDKENNLAVESNPAVKQAYDRMIGMIGDGLSAGYKSFSDQWNAGFKQGTFATIACPAWMLGYIQGQAGEANKGKWDVTKAPGDGGNWGGSWLGVPSQSKHPKEAAELVRFLTSPKSQVAAFKSVNALPSSPVALDDPATKAFKNPYFNDAPVGEIFGTGAKELQPVYFGPRNQAVRDAVESTLLAVQQGKLKPEEAWSRAVRDAEQAAR</sequence>
<organism evidence="2">
    <name type="scientific">uncultured Mycobacteriales bacterium</name>
    <dbReference type="NCBI Taxonomy" id="581187"/>
    <lineage>
        <taxon>Bacteria</taxon>
        <taxon>Bacillati</taxon>
        <taxon>Actinomycetota</taxon>
        <taxon>Actinomycetes</taxon>
        <taxon>Mycobacteriales</taxon>
        <taxon>environmental samples</taxon>
    </lineage>
</organism>
<accession>A0A6J4K217</accession>
<evidence type="ECO:0000256" key="1">
    <source>
        <dbReference type="SAM" id="SignalP"/>
    </source>
</evidence>
<dbReference type="Pfam" id="PF13416">
    <property type="entry name" value="SBP_bac_8"/>
    <property type="match status" value="1"/>
</dbReference>
<dbReference type="PROSITE" id="PS51257">
    <property type="entry name" value="PROKAR_LIPOPROTEIN"/>
    <property type="match status" value="1"/>
</dbReference>
<dbReference type="InterPro" id="IPR006059">
    <property type="entry name" value="SBP"/>
</dbReference>
<dbReference type="AlphaFoldDB" id="A0A6J4K217"/>
<dbReference type="EMBL" id="CADCTP010000449">
    <property type="protein sequence ID" value="CAA9293494.1"/>
    <property type="molecule type" value="Genomic_DNA"/>
</dbReference>
<proteinExistence type="predicted"/>
<dbReference type="SUPFAM" id="SSF53850">
    <property type="entry name" value="Periplasmic binding protein-like II"/>
    <property type="match status" value="1"/>
</dbReference>
<gene>
    <name evidence="2" type="ORF">AVDCRST_MAG41-4632</name>
</gene>
<dbReference type="InterPro" id="IPR050490">
    <property type="entry name" value="Bact_solute-bd_prot1"/>
</dbReference>
<feature type="chain" id="PRO_5038907122" evidence="1">
    <location>
        <begin position="35"/>
        <end position="444"/>
    </location>
</feature>